<gene>
    <name evidence="1" type="ORF">TR69_WS6001000297</name>
</gene>
<sequence length="255" mass="27614">MFDLVNGSQEPVYTAPEGLIIEAAGWSHDGEILIVLENSSDSRRTFRQVLPEQKVLKEYAPVPGRGIDPQDQVGVHFSNDDTVVALVNTYSGEKETIALHSRDGSEIKTINGQEERLPAFPAFRDRNTMFYRFGPSLREVQVQSQTGIYGLAVSQPFTGMNLALSGNGLYLAYWDIEADGSPYLGLYSTSSGTAAKLTDGYGYPQWLSSDTVLALEVSVREGSDFLQTGGLASIDRASGGVSLLVDAVVSSYALE</sequence>
<dbReference type="AlphaFoldDB" id="A0A136M0J5"/>
<dbReference type="SUPFAM" id="SSF82171">
    <property type="entry name" value="DPP6 N-terminal domain-like"/>
    <property type="match status" value="1"/>
</dbReference>
<dbReference type="STRING" id="1617426.TR69_WS6001000297"/>
<evidence type="ECO:0000313" key="2">
    <source>
        <dbReference type="Proteomes" id="UP000070457"/>
    </source>
</evidence>
<dbReference type="EMBL" id="JYNZ01000002">
    <property type="protein sequence ID" value="KXK27421.1"/>
    <property type="molecule type" value="Genomic_DNA"/>
</dbReference>
<dbReference type="Proteomes" id="UP000070457">
    <property type="component" value="Unassembled WGS sequence"/>
</dbReference>
<evidence type="ECO:0008006" key="3">
    <source>
        <dbReference type="Google" id="ProtNLM"/>
    </source>
</evidence>
<name>A0A136M0J5_9BACT</name>
<organism evidence="1 2">
    <name type="scientific">candidate division WS6 bacterium OLB20</name>
    <dbReference type="NCBI Taxonomy" id="1617426"/>
    <lineage>
        <taxon>Bacteria</taxon>
        <taxon>Candidatus Dojkabacteria</taxon>
    </lineage>
</organism>
<evidence type="ECO:0000313" key="1">
    <source>
        <dbReference type="EMBL" id="KXK27421.1"/>
    </source>
</evidence>
<accession>A0A136M0J5</accession>
<reference evidence="1 2" key="1">
    <citation type="submission" date="2015-02" db="EMBL/GenBank/DDBJ databases">
        <title>Improved understanding of the partial-nitritation anammox process through 23 genomes representing the majority of the microbial community.</title>
        <authorList>
            <person name="Speth D.R."/>
            <person name="In T Zandt M."/>
            <person name="Guerrero Cruz S."/>
            <person name="Jetten M.S."/>
            <person name="Dutilh B.E."/>
        </authorList>
    </citation>
    <scope>NUCLEOTIDE SEQUENCE [LARGE SCALE GENOMIC DNA]</scope>
    <source>
        <strain evidence="1">OLB20</strain>
    </source>
</reference>
<proteinExistence type="predicted"/>
<comment type="caution">
    <text evidence="1">The sequence shown here is derived from an EMBL/GenBank/DDBJ whole genome shotgun (WGS) entry which is preliminary data.</text>
</comment>
<protein>
    <recommendedName>
        <fullName evidence="3">Translocation protein TolB</fullName>
    </recommendedName>
</protein>